<evidence type="ECO:0000259" key="4">
    <source>
        <dbReference type="Pfam" id="PF04937"/>
    </source>
</evidence>
<evidence type="ECO:0000256" key="1">
    <source>
        <dbReference type="ARBA" id="ARBA00004123"/>
    </source>
</evidence>
<dbReference type="SUPFAM" id="SSF53098">
    <property type="entry name" value="Ribonuclease H-like"/>
    <property type="match status" value="1"/>
</dbReference>
<keyword evidence="2" id="KW-0539">Nucleus</keyword>
<keyword evidence="6" id="KW-1185">Reference proteome</keyword>
<dbReference type="Gramene" id="GBG61040">
    <property type="protein sequence ID" value="GBG61040"/>
    <property type="gene ID" value="CBR_g18635"/>
</dbReference>
<feature type="domain" description="DUF659" evidence="4">
    <location>
        <begin position="200"/>
        <end position="353"/>
    </location>
</feature>
<feature type="region of interest" description="Disordered" evidence="3">
    <location>
        <begin position="95"/>
        <end position="136"/>
    </location>
</feature>
<evidence type="ECO:0000313" key="6">
    <source>
        <dbReference type="Proteomes" id="UP000265515"/>
    </source>
</evidence>
<feature type="compositionally biased region" description="Basic and acidic residues" evidence="3">
    <location>
        <begin position="552"/>
        <end position="565"/>
    </location>
</feature>
<comment type="subcellular location">
    <subcellularLocation>
        <location evidence="1">Nucleus</location>
    </subcellularLocation>
</comment>
<dbReference type="EMBL" id="BFEA01000016">
    <property type="protein sequence ID" value="GBG61040.1"/>
    <property type="molecule type" value="Genomic_DNA"/>
</dbReference>
<feature type="region of interest" description="Disordered" evidence="3">
    <location>
        <begin position="1"/>
        <end position="49"/>
    </location>
</feature>
<accession>A0A388JTC3</accession>
<evidence type="ECO:0000313" key="5">
    <source>
        <dbReference type="EMBL" id="GBG61040.1"/>
    </source>
</evidence>
<dbReference type="GO" id="GO:0005634">
    <property type="term" value="C:nucleus"/>
    <property type="evidence" value="ECO:0007669"/>
    <property type="project" value="UniProtKB-SubCell"/>
</dbReference>
<sequence length="771" mass="86890">MEADKGKGKVASASTTPTLTMTSKDPTPAMDPSLFIPQDKARQDKLQREKPVWKYAEQGQEAGDKGRAEYWLHEIPKGGVMQTETTKVEDEVPAYLEPQPPPTAGRAAPPSDVGTLHKENGLAAGGGEASGSNTRLSSLQQSTIRRWVDNDAQKKLDIEWAEAMFRVGIPFNFLNVETTQELHEVYLQVANSRPRVKLASFKHIRTVMLDIVYMRVQKTVEPLTTSWDVSGCTFITDGSSDRRERPVMNFLAAGVDGAVFVATVSMSGRNKIGPALAKLREQIMREIGLRGINAICTDNVEVSKRVVQILERRTDKEIARILWVPCAAHCCSLLLCDLGKLDWVKNTVKRGHAIVKFIKNHHSTHSLMMTVDDSLSLLRLMEVRFGSVYQLLERVHNKRAVLKDMVNGRNAAKWNAIRDLDGKLWKGKWGLLEGSSGSEEEADDDSDFELRPEPAVPGTTYVGKRRTGQQRREGPRPKVMEPGVRETKPYNPQSDVEFARLDTDVETLLQTRVDTDEEDANRSKAMADRETELVNKRMMEEEARRAAIPTSREIERGLKQAREHQQQVNWALEVVEDGEEEEEEHQAEVGDAMEQEVEAEGMVQPEEGEEMEHQEEEEGTVQDGEEEEMWPEEEGDGLAQQQVQHGEVDMAREEEPHPTATTVYTRRPRPAEIPESEEKIPEFPPMKEAVQHDNLWVSRVGRKRKEPSQDAPAQSKRPRGRPRKPKTDATTTTAEKKKQRRKRKTVVEDDPESADCSEQPSEDEGRGADPE</sequence>
<evidence type="ECO:0000256" key="2">
    <source>
        <dbReference type="ARBA" id="ARBA00023242"/>
    </source>
</evidence>
<feature type="compositionally biased region" description="Acidic residues" evidence="3">
    <location>
        <begin position="438"/>
        <end position="447"/>
    </location>
</feature>
<dbReference type="PROSITE" id="PS00354">
    <property type="entry name" value="HMGI_Y"/>
    <property type="match status" value="1"/>
</dbReference>
<comment type="caution">
    <text evidence="5">The sequence shown here is derived from an EMBL/GenBank/DDBJ whole genome shotgun (WGS) entry which is preliminary data.</text>
</comment>
<dbReference type="AlphaFoldDB" id="A0A388JTC3"/>
<feature type="region of interest" description="Disordered" evidence="3">
    <location>
        <begin position="513"/>
        <end position="771"/>
    </location>
</feature>
<dbReference type="InterPro" id="IPR000637">
    <property type="entry name" value="HMGI/Y_DNA-bd_CS"/>
</dbReference>
<protein>
    <recommendedName>
        <fullName evidence="4">DUF659 domain-containing protein</fullName>
    </recommendedName>
</protein>
<dbReference type="InterPro" id="IPR012337">
    <property type="entry name" value="RNaseH-like_sf"/>
</dbReference>
<evidence type="ECO:0000256" key="3">
    <source>
        <dbReference type="SAM" id="MobiDB-lite"/>
    </source>
</evidence>
<feature type="compositionally biased region" description="Basic and acidic residues" evidence="3">
    <location>
        <begin position="520"/>
        <end position="545"/>
    </location>
</feature>
<feature type="compositionally biased region" description="Basic and acidic residues" evidence="3">
    <location>
        <begin position="669"/>
        <end position="681"/>
    </location>
</feature>
<feature type="region of interest" description="Disordered" evidence="3">
    <location>
        <begin position="434"/>
        <end position="491"/>
    </location>
</feature>
<feature type="compositionally biased region" description="Basic and acidic residues" evidence="3">
    <location>
        <begin position="470"/>
        <end position="488"/>
    </location>
</feature>
<feature type="compositionally biased region" description="Basic and acidic residues" evidence="3">
    <location>
        <begin position="646"/>
        <end position="657"/>
    </location>
</feature>
<organism evidence="5 6">
    <name type="scientific">Chara braunii</name>
    <name type="common">Braun's stonewort</name>
    <dbReference type="NCBI Taxonomy" id="69332"/>
    <lineage>
        <taxon>Eukaryota</taxon>
        <taxon>Viridiplantae</taxon>
        <taxon>Streptophyta</taxon>
        <taxon>Charophyceae</taxon>
        <taxon>Charales</taxon>
        <taxon>Characeae</taxon>
        <taxon>Chara</taxon>
    </lineage>
</organism>
<feature type="compositionally biased region" description="Basic and acidic residues" evidence="3">
    <location>
        <begin position="39"/>
        <end position="49"/>
    </location>
</feature>
<name>A0A388JTC3_CHABU</name>
<dbReference type="PANTHER" id="PTHR32166:SF123">
    <property type="entry name" value="BED-TYPE DOMAIN-CONTAINING PROTEIN"/>
    <property type="match status" value="1"/>
</dbReference>
<gene>
    <name evidence="5" type="ORF">CBR_g18635</name>
</gene>
<dbReference type="GO" id="GO:0006355">
    <property type="term" value="P:regulation of DNA-templated transcription"/>
    <property type="evidence" value="ECO:0007669"/>
    <property type="project" value="InterPro"/>
</dbReference>
<dbReference type="Proteomes" id="UP000265515">
    <property type="component" value="Unassembled WGS sequence"/>
</dbReference>
<dbReference type="InterPro" id="IPR007021">
    <property type="entry name" value="DUF659"/>
</dbReference>
<dbReference type="OrthoDB" id="4951847at2759"/>
<reference evidence="5 6" key="1">
    <citation type="journal article" date="2018" name="Cell">
        <title>The Chara Genome: Secondary Complexity and Implications for Plant Terrestrialization.</title>
        <authorList>
            <person name="Nishiyama T."/>
            <person name="Sakayama H."/>
            <person name="Vries J.D."/>
            <person name="Buschmann H."/>
            <person name="Saint-Marcoux D."/>
            <person name="Ullrich K.K."/>
            <person name="Haas F.B."/>
            <person name="Vanderstraeten L."/>
            <person name="Becker D."/>
            <person name="Lang D."/>
            <person name="Vosolsobe S."/>
            <person name="Rombauts S."/>
            <person name="Wilhelmsson P.K.I."/>
            <person name="Janitza P."/>
            <person name="Kern R."/>
            <person name="Heyl A."/>
            <person name="Rumpler F."/>
            <person name="Villalobos L.I.A.C."/>
            <person name="Clay J.M."/>
            <person name="Skokan R."/>
            <person name="Toyoda A."/>
            <person name="Suzuki Y."/>
            <person name="Kagoshima H."/>
            <person name="Schijlen E."/>
            <person name="Tajeshwar N."/>
            <person name="Catarino B."/>
            <person name="Hetherington A.J."/>
            <person name="Saltykova A."/>
            <person name="Bonnot C."/>
            <person name="Breuninger H."/>
            <person name="Symeonidi A."/>
            <person name="Radhakrishnan G.V."/>
            <person name="Van Nieuwerburgh F."/>
            <person name="Deforce D."/>
            <person name="Chang C."/>
            <person name="Karol K.G."/>
            <person name="Hedrich R."/>
            <person name="Ulvskov P."/>
            <person name="Glockner G."/>
            <person name="Delwiche C.F."/>
            <person name="Petrasek J."/>
            <person name="Van de Peer Y."/>
            <person name="Friml J."/>
            <person name="Beilby M."/>
            <person name="Dolan L."/>
            <person name="Kohara Y."/>
            <person name="Sugano S."/>
            <person name="Fujiyama A."/>
            <person name="Delaux P.-M."/>
            <person name="Quint M."/>
            <person name="TheiBen G."/>
            <person name="Hagemann M."/>
            <person name="Harholt J."/>
            <person name="Dunand C."/>
            <person name="Zachgo S."/>
            <person name="Langdale J."/>
            <person name="Maumus F."/>
            <person name="Straeten D.V.D."/>
            <person name="Gould S.B."/>
            <person name="Rensing S.A."/>
        </authorList>
    </citation>
    <scope>NUCLEOTIDE SEQUENCE [LARGE SCALE GENOMIC DNA]</scope>
    <source>
        <strain evidence="5 6">S276</strain>
    </source>
</reference>
<feature type="compositionally biased region" description="Polar residues" evidence="3">
    <location>
        <begin position="12"/>
        <end position="25"/>
    </location>
</feature>
<feature type="compositionally biased region" description="Acidic residues" evidence="3">
    <location>
        <begin position="606"/>
        <end position="636"/>
    </location>
</feature>
<dbReference type="PANTHER" id="PTHR32166">
    <property type="entry name" value="OSJNBA0013A04.12 PROTEIN"/>
    <property type="match status" value="1"/>
</dbReference>
<feature type="compositionally biased region" description="Acidic residues" evidence="3">
    <location>
        <begin position="574"/>
        <end position="599"/>
    </location>
</feature>
<proteinExistence type="predicted"/>
<dbReference type="Pfam" id="PF04937">
    <property type="entry name" value="DUF659"/>
    <property type="match status" value="1"/>
</dbReference>